<evidence type="ECO:0000256" key="1">
    <source>
        <dbReference type="SAM" id="Phobius"/>
    </source>
</evidence>
<keyword evidence="3" id="KW-1185">Reference proteome</keyword>
<evidence type="ECO:0008006" key="4">
    <source>
        <dbReference type="Google" id="ProtNLM"/>
    </source>
</evidence>
<organism evidence="2 3">
    <name type="scientific">Orchesella dallaii</name>
    <dbReference type="NCBI Taxonomy" id="48710"/>
    <lineage>
        <taxon>Eukaryota</taxon>
        <taxon>Metazoa</taxon>
        <taxon>Ecdysozoa</taxon>
        <taxon>Arthropoda</taxon>
        <taxon>Hexapoda</taxon>
        <taxon>Collembola</taxon>
        <taxon>Entomobryomorpha</taxon>
        <taxon>Entomobryoidea</taxon>
        <taxon>Orchesellidae</taxon>
        <taxon>Orchesellinae</taxon>
        <taxon>Orchesella</taxon>
    </lineage>
</organism>
<protein>
    <recommendedName>
        <fullName evidence="4">Receptor ligand binding region domain-containing protein</fullName>
    </recommendedName>
</protein>
<comment type="caution">
    <text evidence="2">The sequence shown here is derived from an EMBL/GenBank/DDBJ whole genome shotgun (WGS) entry which is preliminary data.</text>
</comment>
<feature type="transmembrane region" description="Helical" evidence="1">
    <location>
        <begin position="485"/>
        <end position="508"/>
    </location>
</feature>
<keyword evidence="1" id="KW-0472">Membrane</keyword>
<reference evidence="2 3" key="1">
    <citation type="submission" date="2024-08" db="EMBL/GenBank/DDBJ databases">
        <authorList>
            <person name="Cucini C."/>
            <person name="Frati F."/>
        </authorList>
    </citation>
    <scope>NUCLEOTIDE SEQUENCE [LARGE SCALE GENOMIC DNA]</scope>
</reference>
<evidence type="ECO:0000313" key="2">
    <source>
        <dbReference type="EMBL" id="CAL8132608.1"/>
    </source>
</evidence>
<gene>
    <name evidence="2" type="ORF">ODALV1_LOCUS24675</name>
</gene>
<evidence type="ECO:0000313" key="3">
    <source>
        <dbReference type="Proteomes" id="UP001642540"/>
    </source>
</evidence>
<sequence length="517" mass="59557">MDGNHANWLQTQNILLNHFQNSATEFLWEESNVFSSNILDGCIIMQCILIQIHYNKLDTKLRTLSNKTDFDSSWGIRMSWRNEIFERILSFNTRAVASQKHASMELLLVSDSTFPREQWGNLALQSQLPERERIILPTAIVLKLGNPLLFEIDLRRLVIPLYTLIPIILANDKANIASIGCFGCTSSIQKYTWPLRRGNFNDGPAILDLFYALKPEVMPSRITSFLDIIKFWKKIHTNLIFKETEPSNYPKSVKDAVARSDFAIIAPLDFLYAIMLAQDPLSEPTNQPERFSILIYVLEKSSFVWGNIQYGLENAVKGKPTEVVLYEHFYNPKNIPEIISRNNISTVQEFFQVYKYGIPDQKQFTKIVALCKNDCKTYWTVALLNMQKVCVVVPEHVTFHSTIEFTTMEQHAEFKHKGFFHFFGVSVHSGLHDLSMTRFQMLQRVQTMRLLNKFGELGMGNGSVFSYVFLKKDKQVDDEPKSAKMTAFIGTTIITTVMTALSFVVFVYEIRNRNIFV</sequence>
<accession>A0ABP1RPN6</accession>
<keyword evidence="1" id="KW-0812">Transmembrane</keyword>
<keyword evidence="1" id="KW-1133">Transmembrane helix</keyword>
<name>A0ABP1RPN6_9HEXA</name>
<dbReference type="Proteomes" id="UP001642540">
    <property type="component" value="Unassembled WGS sequence"/>
</dbReference>
<proteinExistence type="predicted"/>
<dbReference type="EMBL" id="CAXLJM020000093">
    <property type="protein sequence ID" value="CAL8132608.1"/>
    <property type="molecule type" value="Genomic_DNA"/>
</dbReference>